<dbReference type="InterPro" id="IPR016181">
    <property type="entry name" value="Acyl_CoA_acyltransferase"/>
</dbReference>
<dbReference type="InterPro" id="IPR050832">
    <property type="entry name" value="Bact_Acetyltransf"/>
</dbReference>
<proteinExistence type="predicted"/>
<sequence>MGVQLSIRNAEPADAEEIQTISRASWHKAYDDILGEETVDNVIDEWYEIDGLRTSIEETIFYVGERDGELVGFANAGQNPVYEEGTFELFRIYVLPEYWNRGIGSRLLESVIADVKSEEGNELRLSVLMENEAGVGFYELHDFERVETEKIEFDGDTYEEYRYVKPLR</sequence>
<dbReference type="PROSITE" id="PS51186">
    <property type="entry name" value="GNAT"/>
    <property type="match status" value="1"/>
</dbReference>
<keyword evidence="5" id="KW-1185">Reference proteome</keyword>
<keyword evidence="2 4" id="KW-0012">Acyltransferase</keyword>
<evidence type="ECO:0000256" key="1">
    <source>
        <dbReference type="ARBA" id="ARBA00022679"/>
    </source>
</evidence>
<comment type="caution">
    <text evidence="4">The sequence shown here is derived from an EMBL/GenBank/DDBJ whole genome shotgun (WGS) entry which is preliminary data.</text>
</comment>
<dbReference type="Gene3D" id="3.40.630.30">
    <property type="match status" value="1"/>
</dbReference>
<gene>
    <name evidence="4" type="ORF">ACFQE6_08365</name>
</gene>
<dbReference type="EC" id="2.3.-.-" evidence="4"/>
<dbReference type="SUPFAM" id="SSF55729">
    <property type="entry name" value="Acyl-CoA N-acyltransferases (Nat)"/>
    <property type="match status" value="1"/>
</dbReference>
<dbReference type="PANTHER" id="PTHR43877">
    <property type="entry name" value="AMINOALKYLPHOSPHONATE N-ACETYLTRANSFERASE-RELATED-RELATED"/>
    <property type="match status" value="1"/>
</dbReference>
<accession>A0ABD5SJ51</accession>
<evidence type="ECO:0000313" key="4">
    <source>
        <dbReference type="EMBL" id="MFC6765022.1"/>
    </source>
</evidence>
<protein>
    <submittedName>
        <fullName evidence="4">GNAT family N-acetyltransferase</fullName>
        <ecNumber evidence="4">2.3.-.-</ecNumber>
    </submittedName>
</protein>
<name>A0ABD5SJ51_9EURY</name>
<organism evidence="4 5">
    <name type="scientific">Natrinema soli</name>
    <dbReference type="NCBI Taxonomy" id="1930624"/>
    <lineage>
        <taxon>Archaea</taxon>
        <taxon>Methanobacteriati</taxon>
        <taxon>Methanobacteriota</taxon>
        <taxon>Stenosarchaea group</taxon>
        <taxon>Halobacteria</taxon>
        <taxon>Halobacteriales</taxon>
        <taxon>Natrialbaceae</taxon>
        <taxon>Natrinema</taxon>
    </lineage>
</organism>
<dbReference type="CDD" id="cd04301">
    <property type="entry name" value="NAT_SF"/>
    <property type="match status" value="1"/>
</dbReference>
<dbReference type="Pfam" id="PF00583">
    <property type="entry name" value="Acetyltransf_1"/>
    <property type="match status" value="1"/>
</dbReference>
<keyword evidence="1 4" id="KW-0808">Transferase</keyword>
<dbReference type="AlphaFoldDB" id="A0ABD5SJ51"/>
<evidence type="ECO:0000259" key="3">
    <source>
        <dbReference type="PROSITE" id="PS51186"/>
    </source>
</evidence>
<dbReference type="InterPro" id="IPR000182">
    <property type="entry name" value="GNAT_dom"/>
</dbReference>
<evidence type="ECO:0000256" key="2">
    <source>
        <dbReference type="ARBA" id="ARBA00023315"/>
    </source>
</evidence>
<feature type="domain" description="N-acetyltransferase" evidence="3">
    <location>
        <begin position="5"/>
        <end position="168"/>
    </location>
</feature>
<dbReference type="GO" id="GO:0016746">
    <property type="term" value="F:acyltransferase activity"/>
    <property type="evidence" value="ECO:0007669"/>
    <property type="project" value="UniProtKB-KW"/>
</dbReference>
<dbReference type="EMBL" id="JBHSWV010000121">
    <property type="protein sequence ID" value="MFC6765022.1"/>
    <property type="molecule type" value="Genomic_DNA"/>
</dbReference>
<dbReference type="Proteomes" id="UP001596383">
    <property type="component" value="Unassembled WGS sequence"/>
</dbReference>
<dbReference type="RefSeq" id="WP_273738067.1">
    <property type="nucleotide sequence ID" value="NZ_JAQIVI010000121.1"/>
</dbReference>
<reference evidence="4 5" key="1">
    <citation type="journal article" date="2019" name="Int. J. Syst. Evol. Microbiol.">
        <title>The Global Catalogue of Microorganisms (GCM) 10K type strain sequencing project: providing services to taxonomists for standard genome sequencing and annotation.</title>
        <authorList>
            <consortium name="The Broad Institute Genomics Platform"/>
            <consortium name="The Broad Institute Genome Sequencing Center for Infectious Disease"/>
            <person name="Wu L."/>
            <person name="Ma J."/>
        </authorList>
    </citation>
    <scope>NUCLEOTIDE SEQUENCE [LARGE SCALE GENOMIC DNA]</scope>
    <source>
        <strain evidence="4 5">LMG 29247</strain>
    </source>
</reference>
<evidence type="ECO:0000313" key="5">
    <source>
        <dbReference type="Proteomes" id="UP001596383"/>
    </source>
</evidence>